<keyword evidence="3" id="KW-1185">Reference proteome</keyword>
<dbReference type="EMBL" id="JBHTJP010000032">
    <property type="protein sequence ID" value="MFD0976496.1"/>
    <property type="molecule type" value="Genomic_DNA"/>
</dbReference>
<comment type="caution">
    <text evidence="2">The sequence shown here is derived from an EMBL/GenBank/DDBJ whole genome shotgun (WGS) entry which is preliminary data.</text>
</comment>
<proteinExistence type="predicted"/>
<keyword evidence="1" id="KW-0812">Transmembrane</keyword>
<name>A0ABW3IEF4_9FLAO</name>
<feature type="transmembrane region" description="Helical" evidence="1">
    <location>
        <begin position="53"/>
        <end position="73"/>
    </location>
</feature>
<evidence type="ECO:0000256" key="1">
    <source>
        <dbReference type="SAM" id="Phobius"/>
    </source>
</evidence>
<dbReference type="Proteomes" id="UP001597100">
    <property type="component" value="Unassembled WGS sequence"/>
</dbReference>
<keyword evidence="1" id="KW-0472">Membrane</keyword>
<protein>
    <recommendedName>
        <fullName evidence="4">VanZ like protein</fullName>
    </recommendedName>
</protein>
<feature type="transmembrane region" description="Helical" evidence="1">
    <location>
        <begin position="20"/>
        <end position="41"/>
    </location>
</feature>
<accession>A0ABW3IEF4</accession>
<gene>
    <name evidence="2" type="ORF">ACFQ1G_06815</name>
</gene>
<sequence length="139" mass="16064">MTFNDFKTELKNWKFTRYKAINFAIGVTALLIYEFIGRPIYRPYIYENQIYDFHIADTLGNTFGTLPTIFFLIAILSNDTKKGNYLIKLGTLSVVVYELAQPLLGKPIDIWDILATLLAGLASYFIYNGIFKDRQEQEN</sequence>
<reference evidence="3" key="1">
    <citation type="journal article" date="2019" name="Int. J. Syst. Evol. Microbiol.">
        <title>The Global Catalogue of Microorganisms (GCM) 10K type strain sequencing project: providing services to taxonomists for standard genome sequencing and annotation.</title>
        <authorList>
            <consortium name="The Broad Institute Genomics Platform"/>
            <consortium name="The Broad Institute Genome Sequencing Center for Infectious Disease"/>
            <person name="Wu L."/>
            <person name="Ma J."/>
        </authorList>
    </citation>
    <scope>NUCLEOTIDE SEQUENCE [LARGE SCALE GENOMIC DNA]</scope>
    <source>
        <strain evidence="3">CCUG 60898</strain>
    </source>
</reference>
<evidence type="ECO:0008006" key="4">
    <source>
        <dbReference type="Google" id="ProtNLM"/>
    </source>
</evidence>
<feature type="transmembrane region" description="Helical" evidence="1">
    <location>
        <begin position="85"/>
        <end position="104"/>
    </location>
</feature>
<evidence type="ECO:0000313" key="2">
    <source>
        <dbReference type="EMBL" id="MFD0976496.1"/>
    </source>
</evidence>
<keyword evidence="1" id="KW-1133">Transmembrane helix</keyword>
<dbReference type="RefSeq" id="WP_380737868.1">
    <property type="nucleotide sequence ID" value="NZ_JBHTJP010000032.1"/>
</dbReference>
<feature type="transmembrane region" description="Helical" evidence="1">
    <location>
        <begin position="110"/>
        <end position="127"/>
    </location>
</feature>
<organism evidence="2 3">
    <name type="scientific">Salinimicrobium gaetbulicola</name>
    <dbReference type="NCBI Taxonomy" id="999702"/>
    <lineage>
        <taxon>Bacteria</taxon>
        <taxon>Pseudomonadati</taxon>
        <taxon>Bacteroidota</taxon>
        <taxon>Flavobacteriia</taxon>
        <taxon>Flavobacteriales</taxon>
        <taxon>Flavobacteriaceae</taxon>
        <taxon>Salinimicrobium</taxon>
    </lineage>
</organism>
<evidence type="ECO:0000313" key="3">
    <source>
        <dbReference type="Proteomes" id="UP001597100"/>
    </source>
</evidence>